<evidence type="ECO:0000313" key="5">
    <source>
        <dbReference type="Proteomes" id="UP000054342"/>
    </source>
</evidence>
<evidence type="ECO:0000256" key="2">
    <source>
        <dbReference type="SAM" id="MobiDB-lite"/>
    </source>
</evidence>
<feature type="domain" description="Xylanolytic transcriptional activator regulatory" evidence="3">
    <location>
        <begin position="197"/>
        <end position="267"/>
    </location>
</feature>
<dbReference type="GO" id="GO:0006351">
    <property type="term" value="P:DNA-templated transcription"/>
    <property type="evidence" value="ECO:0007669"/>
    <property type="project" value="InterPro"/>
</dbReference>
<organism evidence="4 5">
    <name type="scientific">Exophiala xenobiotica</name>
    <dbReference type="NCBI Taxonomy" id="348802"/>
    <lineage>
        <taxon>Eukaryota</taxon>
        <taxon>Fungi</taxon>
        <taxon>Dikarya</taxon>
        <taxon>Ascomycota</taxon>
        <taxon>Pezizomycotina</taxon>
        <taxon>Eurotiomycetes</taxon>
        <taxon>Chaetothyriomycetidae</taxon>
        <taxon>Chaetothyriales</taxon>
        <taxon>Herpotrichiellaceae</taxon>
        <taxon>Exophiala</taxon>
    </lineage>
</organism>
<feature type="compositionally biased region" description="Basic and acidic residues" evidence="2">
    <location>
        <begin position="59"/>
        <end position="73"/>
    </location>
</feature>
<protein>
    <recommendedName>
        <fullName evidence="3">Xylanolytic transcriptional activator regulatory domain-containing protein</fullName>
    </recommendedName>
</protein>
<accession>A0A0D2FFM5</accession>
<dbReference type="RefSeq" id="XP_013319493.1">
    <property type="nucleotide sequence ID" value="XM_013464039.1"/>
</dbReference>
<dbReference type="Proteomes" id="UP000054342">
    <property type="component" value="Unassembled WGS sequence"/>
</dbReference>
<proteinExistence type="predicted"/>
<feature type="compositionally biased region" description="Acidic residues" evidence="2">
    <location>
        <begin position="48"/>
        <end position="57"/>
    </location>
</feature>
<dbReference type="PANTHER" id="PTHR46910">
    <property type="entry name" value="TRANSCRIPTION FACTOR PDR1"/>
    <property type="match status" value="1"/>
</dbReference>
<feature type="region of interest" description="Disordered" evidence="2">
    <location>
        <begin position="677"/>
        <end position="709"/>
    </location>
</feature>
<dbReference type="OrthoDB" id="10565326at2759"/>
<dbReference type="InterPro" id="IPR007219">
    <property type="entry name" value="XnlR_reg_dom"/>
</dbReference>
<dbReference type="GO" id="GO:0003677">
    <property type="term" value="F:DNA binding"/>
    <property type="evidence" value="ECO:0007669"/>
    <property type="project" value="InterPro"/>
</dbReference>
<feature type="region of interest" description="Disordered" evidence="2">
    <location>
        <begin position="30"/>
        <end position="93"/>
    </location>
</feature>
<dbReference type="PANTHER" id="PTHR46910:SF1">
    <property type="entry name" value="MISCELLANEOUS ZN(II)2CYS6 TRANSCRIPTION FACTOR (EUROFUNG)-RELATED"/>
    <property type="match status" value="1"/>
</dbReference>
<dbReference type="CDD" id="cd12148">
    <property type="entry name" value="fungal_TF_MHR"/>
    <property type="match status" value="1"/>
</dbReference>
<dbReference type="GeneID" id="25325310"/>
<dbReference type="HOGENOM" id="CLU_389334_0_0_1"/>
<dbReference type="SMART" id="SM00906">
    <property type="entry name" value="Fungal_trans"/>
    <property type="match status" value="1"/>
</dbReference>
<name>A0A0D2FFM5_9EURO</name>
<dbReference type="EMBL" id="KN847318">
    <property type="protein sequence ID" value="KIW58909.1"/>
    <property type="molecule type" value="Genomic_DNA"/>
</dbReference>
<dbReference type="GO" id="GO:0008270">
    <property type="term" value="F:zinc ion binding"/>
    <property type="evidence" value="ECO:0007669"/>
    <property type="project" value="InterPro"/>
</dbReference>
<gene>
    <name evidence="4" type="ORF">PV05_03402</name>
</gene>
<dbReference type="AlphaFoldDB" id="A0A0D2FFM5"/>
<sequence>MTDDAHSALVGIRVQPVYANANNLSVSIGKTAPKKERMQKCTQSIPPDQEDQTEAEESMSQHETPDISIKAEESMSEDENPDVDFTSDPPRPQTGLDGEFCLALCVDELKTILPNDGDAGYVSEIFPTSYFLHASVEHPENIKSDVDVTSPEVLDQTMGPRSFLCPGPGSNLSVLRHLNMRYLGVRQLLETGSILQAWLVLPTLFREVTLAGLISEGQRREPHNIELGRRYWWLLVLLDAQLSLLLGRKPITSSEIDVPRPSMANVGSQQKSIFRSLFDYSSLVLEALGHFNPDRTGPDEASSETRKRMLEVFLTRLQEIKLQLPHHCAQHFTDIHVGIVAADHELEVQVFEAILHYRIARLVMEPSSSTSASDNETAALGGERQDLPQQPTLEHPLAKFLQTVRKVIDHFEYMCCRYGSDATNLWSRCHSLYCAAIALAMCPRQVADTGADAARLGKVIAIFRTLPSDSPADMMAAWAFCKFNRSLVRLSLAAGLSPNEDGTFASKYSWDPVPGEMLAKARFDSLGMYSNFCVPAAWLETNYDGHVPRPMPPPYPYPYPYEPSVTSSPDANDQMGSVGGAEYHPTDSMYTAYPAGLCDCLQSGSPVPRCQSPTLCGFCHCSETPGTPETPLEFIPHEPSTQGVSEYNLTYYDPSTHGLPVYNNTMSMQEPWWLGNHEEDDDVSMDDVPMQLPPSPPQTPVQGHQAWQA</sequence>
<evidence type="ECO:0000256" key="1">
    <source>
        <dbReference type="ARBA" id="ARBA00023242"/>
    </source>
</evidence>
<evidence type="ECO:0000313" key="4">
    <source>
        <dbReference type="EMBL" id="KIW58909.1"/>
    </source>
</evidence>
<keyword evidence="5" id="KW-1185">Reference proteome</keyword>
<reference evidence="4 5" key="1">
    <citation type="submission" date="2015-01" db="EMBL/GenBank/DDBJ databases">
        <title>The Genome Sequence of Exophiala xenobiotica CBS118157.</title>
        <authorList>
            <consortium name="The Broad Institute Genomics Platform"/>
            <person name="Cuomo C."/>
            <person name="de Hoog S."/>
            <person name="Gorbushina A."/>
            <person name="Stielow B."/>
            <person name="Teixiera M."/>
            <person name="Abouelleil A."/>
            <person name="Chapman S.B."/>
            <person name="Priest M."/>
            <person name="Young S.K."/>
            <person name="Wortman J."/>
            <person name="Nusbaum C."/>
            <person name="Birren B."/>
        </authorList>
    </citation>
    <scope>NUCLEOTIDE SEQUENCE [LARGE SCALE GENOMIC DNA]</scope>
    <source>
        <strain evidence="4 5">CBS 118157</strain>
    </source>
</reference>
<keyword evidence="1" id="KW-0539">Nucleus</keyword>
<dbReference type="InterPro" id="IPR050987">
    <property type="entry name" value="AtrR-like"/>
</dbReference>
<evidence type="ECO:0000259" key="3">
    <source>
        <dbReference type="SMART" id="SM00906"/>
    </source>
</evidence>
<dbReference type="GO" id="GO:0003700">
    <property type="term" value="F:DNA-binding transcription factor activity"/>
    <property type="evidence" value="ECO:0007669"/>
    <property type="project" value="InterPro"/>
</dbReference>